<evidence type="ECO:0000256" key="1">
    <source>
        <dbReference type="SAM" id="Phobius"/>
    </source>
</evidence>
<feature type="transmembrane region" description="Helical" evidence="1">
    <location>
        <begin position="269"/>
        <end position="295"/>
    </location>
</feature>
<evidence type="ECO:0008006" key="5">
    <source>
        <dbReference type="Google" id="ProtNLM"/>
    </source>
</evidence>
<keyword evidence="2" id="KW-0732">Signal</keyword>
<dbReference type="AlphaFoldDB" id="A0A0L7KKH3"/>
<dbReference type="InterPro" id="IPR006373">
    <property type="entry name" value="VSA_Rifin"/>
</dbReference>
<keyword evidence="1" id="KW-0472">Membrane</keyword>
<name>A0A0L7KKH3_PLAFX</name>
<keyword evidence="1" id="KW-0812">Transmembrane</keyword>
<keyword evidence="1" id="KW-1133">Transmembrane helix</keyword>
<dbReference type="VEuPathDB" id="PlasmoDB:PfHB3_080005300"/>
<dbReference type="NCBIfam" id="TIGR01477">
    <property type="entry name" value="RIFIN"/>
    <property type="match status" value="1"/>
</dbReference>
<proteinExistence type="predicted"/>
<dbReference type="Pfam" id="PF02009">
    <property type="entry name" value="RIFIN"/>
    <property type="match status" value="1"/>
</dbReference>
<gene>
    <name evidence="3" type="ORF">PFHG_04670</name>
</gene>
<dbReference type="OrthoDB" id="379201at2759"/>
<feature type="chain" id="PRO_5005572662" description="Rifin" evidence="2">
    <location>
        <begin position="23"/>
        <end position="315"/>
    </location>
</feature>
<dbReference type="Proteomes" id="UP000054289">
    <property type="component" value="Unassembled WGS sequence"/>
</dbReference>
<organism evidence="3 4">
    <name type="scientific">Plasmodium falciparum (isolate HB3)</name>
    <dbReference type="NCBI Taxonomy" id="137071"/>
    <lineage>
        <taxon>Eukaryota</taxon>
        <taxon>Sar</taxon>
        <taxon>Alveolata</taxon>
        <taxon>Apicomplexa</taxon>
        <taxon>Aconoidasida</taxon>
        <taxon>Haemosporida</taxon>
        <taxon>Plasmodiidae</taxon>
        <taxon>Plasmodium</taxon>
        <taxon>Plasmodium (Laverania)</taxon>
    </lineage>
</organism>
<sequence>MKLHYSKILLFVLPLNILLTLYHVHNKNKPHITQHTPTTTSRLLSECDIHPSIYNNDAEMKSVKENFDRQTSQRFEEYEERIQDKRKKCKEQCDKDIQQIILKDKMDKSLAEKVEIGCLRCGCGLGGVAAGVGIFGAIAVNELKKAAFVAAAQTGIEEGIKVAIEKLGKIVGLSDLSHIYWAAKINGTNFFKRNSLVTIVNEVNLMCDDIEAVKKSYFCSATKSISEISSMLDVQVISTQAADVALAADKAAKNAESAKIALANAESTYLYSAIGYSVMAILIILLIMIIIYLVLRYRRKKKMKKKAQYTKLLNE</sequence>
<reference evidence="3 4" key="1">
    <citation type="submission" date="2006-03" db="EMBL/GenBank/DDBJ databases">
        <title>Annotation of Plasmodium falciparum HB3.</title>
        <authorList>
            <consortium name="The Broad Institute Genome Sequencing Platform"/>
            <person name="Volkman S.K."/>
            <person name="Neafsey D.E."/>
            <person name="Dash A.P."/>
            <person name="Chitnis C.E."/>
            <person name="Hartl D.L."/>
            <person name="Young S.K."/>
            <person name="Zeng Q."/>
            <person name="Koehrsen M."/>
            <person name="Alvarado L."/>
            <person name="Berlin A."/>
            <person name="Borenstein D."/>
            <person name="Chapman S.B."/>
            <person name="Chen Z."/>
            <person name="Engels R."/>
            <person name="Freedman E."/>
            <person name="Gellesch M."/>
            <person name="Goldberg J."/>
            <person name="Griggs A."/>
            <person name="Gujja S."/>
            <person name="Heilman E.R."/>
            <person name="Heiman D.I."/>
            <person name="Howarth C."/>
            <person name="Jen D."/>
            <person name="Larson L."/>
            <person name="Mehta T."/>
            <person name="Neiman D."/>
            <person name="Park D."/>
            <person name="Pearson M."/>
            <person name="Roberts A."/>
            <person name="Saif S."/>
            <person name="Shea T."/>
            <person name="Shenoy N."/>
            <person name="Sisk P."/>
            <person name="Stolte C."/>
            <person name="Sykes S."/>
            <person name="Walk T."/>
            <person name="White J."/>
            <person name="Yandava C."/>
            <person name="Haas B."/>
            <person name="Henn M.R."/>
            <person name="Nusbaum C."/>
            <person name="Birren B."/>
        </authorList>
    </citation>
    <scope>NUCLEOTIDE SEQUENCE [LARGE SCALE GENOMIC DNA]</scope>
    <source>
        <strain evidence="3">HB3</strain>
    </source>
</reference>
<dbReference type="EMBL" id="GG700849">
    <property type="protein sequence ID" value="KOB63812.1"/>
    <property type="molecule type" value="Genomic_DNA"/>
</dbReference>
<feature type="signal peptide" evidence="2">
    <location>
        <begin position="1"/>
        <end position="22"/>
    </location>
</feature>
<protein>
    <recommendedName>
        <fullName evidence="5">Rifin</fullName>
    </recommendedName>
</protein>
<evidence type="ECO:0000256" key="2">
    <source>
        <dbReference type="SAM" id="SignalP"/>
    </source>
</evidence>
<dbReference type="OMA" id="KCTESAV"/>
<accession>A0A0L7KKH3</accession>
<evidence type="ECO:0000313" key="3">
    <source>
        <dbReference type="EMBL" id="KOB63812.1"/>
    </source>
</evidence>
<reference evidence="4" key="2">
    <citation type="submission" date="2006-03" db="EMBL/GenBank/DDBJ databases">
        <title>The genome sequence of the Plasmodium falciparum HB3.</title>
        <authorList>
            <consortium name="The Broad Institute Genome Sequencing Platform"/>
            <person name="Birren B."/>
            <person name="Lander E."/>
            <person name="Galagan J."/>
            <person name="Nusbaum C."/>
            <person name="Devon K."/>
            <person name="Henn M."/>
            <person name="Jaffe D."/>
            <person name="Butler J."/>
            <person name="Alvarez P."/>
            <person name="Gnerre S."/>
            <person name="Grabherr M."/>
            <person name="Kleber M."/>
            <person name="Mauceli E."/>
            <person name="Brockman W."/>
            <person name="MacCallum I.A."/>
            <person name="Rounsley S."/>
            <person name="Young S."/>
            <person name="LaButti K."/>
            <person name="Pushparaj V."/>
            <person name="DeCaprio D."/>
            <person name="Crawford M."/>
            <person name="Koehrsen M."/>
            <person name="Engels R."/>
            <person name="Montgomery P."/>
            <person name="Pearson M."/>
            <person name="Howarth C."/>
            <person name="Larson L."/>
            <person name="Luoma S."/>
            <person name="White J."/>
            <person name="Kodira C."/>
            <person name="Zeng Q."/>
            <person name="Oleary S."/>
            <person name="Yandava C."/>
            <person name="Alvarado L."/>
            <person name="Wirth D."/>
            <person name="Volkman S."/>
            <person name="Hartl D."/>
        </authorList>
    </citation>
    <scope>NUCLEOTIDE SEQUENCE [LARGE SCALE GENOMIC DNA]</scope>
</reference>
<evidence type="ECO:0000313" key="4">
    <source>
        <dbReference type="Proteomes" id="UP000054289"/>
    </source>
</evidence>
<dbReference type="KEGG" id="pfh:PFHG_04670"/>